<name>A0AAD5E5V4_UMBRA</name>
<keyword evidence="2" id="KW-1185">Reference proteome</keyword>
<dbReference type="EMBL" id="MU620947">
    <property type="protein sequence ID" value="KAI8576965.1"/>
    <property type="molecule type" value="Genomic_DNA"/>
</dbReference>
<accession>A0AAD5E5V4</accession>
<sequence>MCDLNWCPVCETAISPHSSSLYCSHHCFQLDALGPSTGLSLKASYQSTASLSPKPALSLAPIKHSSRANMT</sequence>
<dbReference type="AlphaFoldDB" id="A0AAD5E5V4"/>
<reference evidence="1" key="2">
    <citation type="journal article" date="2022" name="Proc. Natl. Acad. Sci. U.S.A.">
        <title>Diploid-dominant life cycles characterize the early evolution of Fungi.</title>
        <authorList>
            <person name="Amses K.R."/>
            <person name="Simmons D.R."/>
            <person name="Longcore J.E."/>
            <person name="Mondo S.J."/>
            <person name="Seto K."/>
            <person name="Jeronimo G.H."/>
            <person name="Bonds A.E."/>
            <person name="Quandt C.A."/>
            <person name="Davis W.J."/>
            <person name="Chang Y."/>
            <person name="Federici B.A."/>
            <person name="Kuo A."/>
            <person name="LaButti K."/>
            <person name="Pangilinan J."/>
            <person name="Andreopoulos W."/>
            <person name="Tritt A."/>
            <person name="Riley R."/>
            <person name="Hundley H."/>
            <person name="Johnson J."/>
            <person name="Lipzen A."/>
            <person name="Barry K."/>
            <person name="Lang B.F."/>
            <person name="Cuomo C.A."/>
            <person name="Buchler N.E."/>
            <person name="Grigoriev I.V."/>
            <person name="Spatafora J.W."/>
            <person name="Stajich J.E."/>
            <person name="James T.Y."/>
        </authorList>
    </citation>
    <scope>NUCLEOTIDE SEQUENCE</scope>
    <source>
        <strain evidence="1">AG</strain>
    </source>
</reference>
<protein>
    <submittedName>
        <fullName evidence="1">Uncharacterized protein</fullName>
    </submittedName>
</protein>
<gene>
    <name evidence="1" type="ORF">K450DRAFT_254455</name>
</gene>
<dbReference type="Pfam" id="PF12855">
    <property type="entry name" value="Ecl1"/>
    <property type="match status" value="1"/>
</dbReference>
<dbReference type="Proteomes" id="UP001206595">
    <property type="component" value="Unassembled WGS sequence"/>
</dbReference>
<dbReference type="RefSeq" id="XP_051441969.1">
    <property type="nucleotide sequence ID" value="XM_051591204.1"/>
</dbReference>
<organism evidence="1 2">
    <name type="scientific">Umbelopsis ramanniana AG</name>
    <dbReference type="NCBI Taxonomy" id="1314678"/>
    <lineage>
        <taxon>Eukaryota</taxon>
        <taxon>Fungi</taxon>
        <taxon>Fungi incertae sedis</taxon>
        <taxon>Mucoromycota</taxon>
        <taxon>Mucoromycotina</taxon>
        <taxon>Umbelopsidomycetes</taxon>
        <taxon>Umbelopsidales</taxon>
        <taxon>Umbelopsidaceae</taxon>
        <taxon>Umbelopsis</taxon>
    </lineage>
</organism>
<comment type="caution">
    <text evidence="1">The sequence shown here is derived from an EMBL/GenBank/DDBJ whole genome shotgun (WGS) entry which is preliminary data.</text>
</comment>
<proteinExistence type="predicted"/>
<dbReference type="InterPro" id="IPR024368">
    <property type="entry name" value="Ecl1/2/3"/>
</dbReference>
<evidence type="ECO:0000313" key="2">
    <source>
        <dbReference type="Proteomes" id="UP001206595"/>
    </source>
</evidence>
<reference evidence="1" key="1">
    <citation type="submission" date="2021-06" db="EMBL/GenBank/DDBJ databases">
        <authorList>
            <consortium name="DOE Joint Genome Institute"/>
            <person name="Mondo S.J."/>
            <person name="Amses K.R."/>
            <person name="Simmons D.R."/>
            <person name="Longcore J.E."/>
            <person name="Seto K."/>
            <person name="Alves G.H."/>
            <person name="Bonds A.E."/>
            <person name="Quandt C.A."/>
            <person name="Davis W.J."/>
            <person name="Chang Y."/>
            <person name="Letcher P.M."/>
            <person name="Powell M.J."/>
            <person name="Kuo A."/>
            <person name="Labutti K."/>
            <person name="Pangilinan J."/>
            <person name="Andreopoulos W."/>
            <person name="Tritt A."/>
            <person name="Riley R."/>
            <person name="Hundley H."/>
            <person name="Johnson J."/>
            <person name="Lipzen A."/>
            <person name="Barry K."/>
            <person name="Berbee M.L."/>
            <person name="Buchler N.E."/>
            <person name="Grigoriev I.V."/>
            <person name="Spatafora J.W."/>
            <person name="Stajich J.E."/>
            <person name="James T.Y."/>
        </authorList>
    </citation>
    <scope>NUCLEOTIDE SEQUENCE</scope>
    <source>
        <strain evidence="1">AG</strain>
    </source>
</reference>
<evidence type="ECO:0000313" key="1">
    <source>
        <dbReference type="EMBL" id="KAI8576965.1"/>
    </source>
</evidence>
<dbReference type="GeneID" id="75916547"/>